<dbReference type="Pfam" id="PF25598">
    <property type="entry name" value="ARM_PUB"/>
    <property type="match status" value="1"/>
</dbReference>
<dbReference type="PANTHER" id="PTHR23315">
    <property type="entry name" value="U BOX DOMAIN-CONTAINING"/>
    <property type="match status" value="1"/>
</dbReference>
<dbReference type="SMART" id="SM00185">
    <property type="entry name" value="ARM"/>
    <property type="match status" value="5"/>
</dbReference>
<evidence type="ECO:0000256" key="6">
    <source>
        <dbReference type="ARBA" id="ARBA00022786"/>
    </source>
</evidence>
<evidence type="ECO:0000256" key="3">
    <source>
        <dbReference type="ARBA" id="ARBA00012483"/>
    </source>
</evidence>
<dbReference type="GeneID" id="103504572"/>
<dbReference type="Proteomes" id="UP001652600">
    <property type="component" value="Chromosome 9"/>
</dbReference>
<evidence type="ECO:0000256" key="7">
    <source>
        <dbReference type="PROSITE-ProRule" id="PRU00259"/>
    </source>
</evidence>
<dbReference type="PROSITE" id="PS50176">
    <property type="entry name" value="ARM_REPEAT"/>
    <property type="match status" value="1"/>
</dbReference>
<evidence type="ECO:0000256" key="1">
    <source>
        <dbReference type="ARBA" id="ARBA00000900"/>
    </source>
</evidence>
<keyword evidence="5" id="KW-0677">Repeat</keyword>
<evidence type="ECO:0000256" key="4">
    <source>
        <dbReference type="ARBA" id="ARBA00022679"/>
    </source>
</evidence>
<dbReference type="InterPro" id="IPR011989">
    <property type="entry name" value="ARM-like"/>
</dbReference>
<gene>
    <name evidence="10 11" type="primary">LOC103504572</name>
</gene>
<evidence type="ECO:0000256" key="5">
    <source>
        <dbReference type="ARBA" id="ARBA00022737"/>
    </source>
</evidence>
<dbReference type="SMART" id="SM00504">
    <property type="entry name" value="Ubox"/>
    <property type="match status" value="1"/>
</dbReference>
<evidence type="ECO:0000313" key="10">
    <source>
        <dbReference type="RefSeq" id="XP_050945671.1"/>
    </source>
</evidence>
<evidence type="ECO:0000259" key="8">
    <source>
        <dbReference type="PROSITE" id="PS51698"/>
    </source>
</evidence>
<proteinExistence type="predicted"/>
<reference evidence="10 11" key="1">
    <citation type="submission" date="2025-05" db="UniProtKB">
        <authorList>
            <consortium name="RefSeq"/>
        </authorList>
    </citation>
    <scope>IDENTIFICATION</scope>
    <source>
        <tissue evidence="10 11">Stem</tissue>
    </source>
</reference>
<protein>
    <recommendedName>
        <fullName evidence="3">RING-type E3 ubiquitin transferase</fullName>
        <ecNumber evidence="3">2.3.2.27</ecNumber>
    </recommendedName>
</protein>
<dbReference type="InterPro" id="IPR058678">
    <property type="entry name" value="ARM_PUB"/>
</dbReference>
<organism evidence="9 10">
    <name type="scientific">Cucumis melo</name>
    <name type="common">Muskmelon</name>
    <dbReference type="NCBI Taxonomy" id="3656"/>
    <lineage>
        <taxon>Eukaryota</taxon>
        <taxon>Viridiplantae</taxon>
        <taxon>Streptophyta</taxon>
        <taxon>Embryophyta</taxon>
        <taxon>Tracheophyta</taxon>
        <taxon>Spermatophyta</taxon>
        <taxon>Magnoliopsida</taxon>
        <taxon>eudicotyledons</taxon>
        <taxon>Gunneridae</taxon>
        <taxon>Pentapetalae</taxon>
        <taxon>rosids</taxon>
        <taxon>fabids</taxon>
        <taxon>Cucurbitales</taxon>
        <taxon>Cucurbitaceae</taxon>
        <taxon>Benincaseae</taxon>
        <taxon>Cucumis</taxon>
    </lineage>
</organism>
<dbReference type="RefSeq" id="XP_050945672.1">
    <property type="nucleotide sequence ID" value="XM_051089715.1"/>
</dbReference>
<evidence type="ECO:0000256" key="2">
    <source>
        <dbReference type="ARBA" id="ARBA00004906"/>
    </source>
</evidence>
<dbReference type="PANTHER" id="PTHR23315:SF52">
    <property type="entry name" value="U-BOX DOMAIN-CONTAINING PROTEIN 10"/>
    <property type="match status" value="1"/>
</dbReference>
<dbReference type="InterPro" id="IPR045210">
    <property type="entry name" value="RING-Ubox_PUB"/>
</dbReference>
<dbReference type="Gene3D" id="1.25.10.10">
    <property type="entry name" value="Leucine-rich Repeat Variant"/>
    <property type="match status" value="2"/>
</dbReference>
<dbReference type="InterPro" id="IPR000225">
    <property type="entry name" value="Armadillo"/>
</dbReference>
<accession>A0ABM3L6L8</accession>
<keyword evidence="4" id="KW-0808">Transferase</keyword>
<dbReference type="Pfam" id="PF04564">
    <property type="entry name" value="U-box"/>
    <property type="match status" value="1"/>
</dbReference>
<feature type="repeat" description="ARM" evidence="7">
    <location>
        <begin position="406"/>
        <end position="448"/>
    </location>
</feature>
<evidence type="ECO:0000313" key="9">
    <source>
        <dbReference type="Proteomes" id="UP001652600"/>
    </source>
</evidence>
<keyword evidence="9" id="KW-1185">Reference proteome</keyword>
<sequence length="642" mass="70889">MRRMLLNPSKSGSVEFTYKSWLYIFNSYSPGRSIAGTGDAMKKDCTDLIRRIALLIHLAEEITNFCSGSGDNFEKSNDDGSSTSLSSWLDCLSEVVGAIQAAKRLLYTALTFSAYDEEGCAASTEEGTKKLVLQFKHVTTRLETALSNLPYDQFCVSDEVQEQVDLVRAQLRRASHKYESMSNPAEKKLQARSSVKWMINNEVRSMASVDDGDESQHRPRNRDHLASLDSVNSCFDECSSVVHSDTEDVVASRSQDEVKKPLEIEIPENFLCPISYELMLDPVIISTGQTYERSNIQKWIDRGNRICPKTQEQLQALILTPNFIMRKLIYEWCEEHNVKLEEGLTNGKLKKCRSSEDDCRRTPLPIKTLVRHLSFGSVQEQKIAVTEIRQLSKSSSEHRVEIAEAGAIPQLVNLLSSKDVITQENAISCILNLSLHEQNKRLIMLSGAVSYISQVLKVGSMEGRECAAATIYSLSLADENKAIIGASGVIPDLLEILDIGTPRGQKDAAGALLNLCMYQGNKGRALNAGIVKPLLKMLSDSNGSLVDDALYIMSILCGHPDAKAAMGNANSLLVLTDVLKTGSPRSKENAAAVLLAFCKGDREKLEWLTRLGAMAPLMKLAENGTGRARRKAASLLDQLRKS</sequence>
<dbReference type="CDD" id="cd16664">
    <property type="entry name" value="RING-Ubox_PUB"/>
    <property type="match status" value="1"/>
</dbReference>
<dbReference type="EC" id="2.3.2.27" evidence="3"/>
<dbReference type="InterPro" id="IPR013083">
    <property type="entry name" value="Znf_RING/FYVE/PHD"/>
</dbReference>
<dbReference type="SUPFAM" id="SSF57850">
    <property type="entry name" value="RING/U-box"/>
    <property type="match status" value="1"/>
</dbReference>
<evidence type="ECO:0000313" key="11">
    <source>
        <dbReference type="RefSeq" id="XP_050945672.1"/>
    </source>
</evidence>
<comment type="catalytic activity">
    <reaction evidence="1">
        <text>S-ubiquitinyl-[E2 ubiquitin-conjugating enzyme]-L-cysteine + [acceptor protein]-L-lysine = [E2 ubiquitin-conjugating enzyme]-L-cysteine + N(6)-ubiquitinyl-[acceptor protein]-L-lysine.</text>
        <dbReference type="EC" id="2.3.2.27"/>
    </reaction>
</comment>
<dbReference type="InterPro" id="IPR057623">
    <property type="entry name" value="PUB12-19-like_N"/>
</dbReference>
<dbReference type="Pfam" id="PF25368">
    <property type="entry name" value="PUB10_N"/>
    <property type="match status" value="1"/>
</dbReference>
<dbReference type="InterPro" id="IPR016024">
    <property type="entry name" value="ARM-type_fold"/>
</dbReference>
<keyword evidence="6" id="KW-0833">Ubl conjugation pathway</keyword>
<dbReference type="InterPro" id="IPR003613">
    <property type="entry name" value="Ubox_domain"/>
</dbReference>
<feature type="domain" description="U-box" evidence="8">
    <location>
        <begin position="265"/>
        <end position="339"/>
    </location>
</feature>
<name>A0ABM3L6L8_CUCME</name>
<dbReference type="PROSITE" id="PS51698">
    <property type="entry name" value="U_BOX"/>
    <property type="match status" value="1"/>
</dbReference>
<dbReference type="SUPFAM" id="SSF48371">
    <property type="entry name" value="ARM repeat"/>
    <property type="match status" value="1"/>
</dbReference>
<comment type="pathway">
    <text evidence="2">Protein modification; protein ubiquitination.</text>
</comment>
<dbReference type="Gene3D" id="3.30.40.10">
    <property type="entry name" value="Zinc/RING finger domain, C3HC4 (zinc finger)"/>
    <property type="match status" value="1"/>
</dbReference>
<dbReference type="RefSeq" id="XP_050945671.1">
    <property type="nucleotide sequence ID" value="XM_051089714.1"/>
</dbReference>